<accession>A0ABV0F6F3</accession>
<reference evidence="1 2" key="2">
    <citation type="submission" date="2024-02" db="EMBL/GenBank/DDBJ databases">
        <title>The Genome Sequence of Enterococcus diestrammenae JM9A.</title>
        <authorList>
            <person name="Earl A."/>
            <person name="Manson A."/>
            <person name="Gilmore M."/>
            <person name="Sanders J."/>
            <person name="Shea T."/>
            <person name="Howe W."/>
            <person name="Livny J."/>
            <person name="Cuomo C."/>
            <person name="Neafsey D."/>
            <person name="Birren B."/>
        </authorList>
    </citation>
    <scope>NUCLEOTIDE SEQUENCE [LARGE SCALE GENOMIC DNA]</scope>
    <source>
        <strain evidence="1 2">JM9A</strain>
    </source>
</reference>
<name>A0ABV0F6F3_9ENTE</name>
<evidence type="ECO:0000313" key="2">
    <source>
        <dbReference type="Proteomes" id="UP001429357"/>
    </source>
</evidence>
<comment type="caution">
    <text evidence="1">The sequence shown here is derived from an EMBL/GenBank/DDBJ whole genome shotgun (WGS) entry which is preliminary data.</text>
</comment>
<dbReference type="Proteomes" id="UP001429357">
    <property type="component" value="Unassembled WGS sequence"/>
</dbReference>
<organism evidence="1 2">
    <name type="scientific">Enterococcus diestrammenae</name>
    <dbReference type="NCBI Taxonomy" id="1155073"/>
    <lineage>
        <taxon>Bacteria</taxon>
        <taxon>Bacillati</taxon>
        <taxon>Bacillota</taxon>
        <taxon>Bacilli</taxon>
        <taxon>Lactobacillales</taxon>
        <taxon>Enterococcaceae</taxon>
        <taxon>Enterococcus</taxon>
    </lineage>
</organism>
<protein>
    <submittedName>
        <fullName evidence="1">Uncharacterized protein</fullName>
    </submittedName>
</protein>
<keyword evidence="2" id="KW-1185">Reference proteome</keyword>
<dbReference type="EMBL" id="MAEI02000001">
    <property type="protein sequence ID" value="MEO1782711.1"/>
    <property type="molecule type" value="Genomic_DNA"/>
</dbReference>
<reference evidence="2" key="1">
    <citation type="submission" date="2016-06" db="EMBL/GenBank/DDBJ databases">
        <title>Four novel species of enterococci isolated from chicken manure.</title>
        <authorList>
            <person name="Van Tyne D."/>
        </authorList>
    </citation>
    <scope>NUCLEOTIDE SEQUENCE [LARGE SCALE GENOMIC DNA]</scope>
    <source>
        <strain evidence="2">JM9A</strain>
    </source>
</reference>
<sequence length="53" mass="6490">MDREKFDQENEKIQEIEKVIIKKSELLLYSDRKINKGSMIDEIVREVRINYDF</sequence>
<proteinExistence type="predicted"/>
<dbReference type="RefSeq" id="WP_161869512.1">
    <property type="nucleotide sequence ID" value="NZ_MAEI02000001.1"/>
</dbReference>
<evidence type="ECO:0000313" key="1">
    <source>
        <dbReference type="EMBL" id="MEO1782711.1"/>
    </source>
</evidence>
<gene>
    <name evidence="1" type="ORF">BAU18_002326</name>
</gene>